<feature type="compositionally biased region" description="Polar residues" evidence="1">
    <location>
        <begin position="366"/>
        <end position="375"/>
    </location>
</feature>
<feature type="compositionally biased region" description="Acidic residues" evidence="1">
    <location>
        <begin position="316"/>
        <end position="326"/>
    </location>
</feature>
<reference evidence="2" key="1">
    <citation type="journal article" date="2020" name="New Phytol.">
        <title>Comparative genomics reveals dynamic genome evolution in host specialist ectomycorrhizal fungi.</title>
        <authorList>
            <person name="Lofgren L.A."/>
            <person name="Nguyen N.H."/>
            <person name="Vilgalys R."/>
            <person name="Ruytinx J."/>
            <person name="Liao H.L."/>
            <person name="Branco S."/>
            <person name="Kuo A."/>
            <person name="LaButti K."/>
            <person name="Lipzen A."/>
            <person name="Andreopoulos W."/>
            <person name="Pangilinan J."/>
            <person name="Riley R."/>
            <person name="Hundley H."/>
            <person name="Na H."/>
            <person name="Barry K."/>
            <person name="Grigoriev I.V."/>
            <person name="Stajich J.E."/>
            <person name="Kennedy P.G."/>
        </authorList>
    </citation>
    <scope>NUCLEOTIDE SEQUENCE</scope>
    <source>
        <strain evidence="2">FC423</strain>
    </source>
</reference>
<evidence type="ECO:0000256" key="1">
    <source>
        <dbReference type="SAM" id="MobiDB-lite"/>
    </source>
</evidence>
<feature type="compositionally biased region" description="Low complexity" evidence="1">
    <location>
        <begin position="380"/>
        <end position="398"/>
    </location>
</feature>
<feature type="compositionally biased region" description="Basic residues" evidence="1">
    <location>
        <begin position="346"/>
        <end position="358"/>
    </location>
</feature>
<dbReference type="Proteomes" id="UP000823399">
    <property type="component" value="Unassembled WGS sequence"/>
</dbReference>
<evidence type="ECO:0000313" key="3">
    <source>
        <dbReference type="Proteomes" id="UP000823399"/>
    </source>
</evidence>
<feature type="region of interest" description="Disordered" evidence="1">
    <location>
        <begin position="109"/>
        <end position="153"/>
    </location>
</feature>
<accession>A0A9P7JPL1</accession>
<dbReference type="EMBL" id="JABBWM010000072">
    <property type="protein sequence ID" value="KAG2095930.1"/>
    <property type="molecule type" value="Genomic_DNA"/>
</dbReference>
<sequence length="712" mass="77198">MVLASDFFSVVVSPLESWRDWQAARFDANSSPQFGHFVDVGPLKKLTCCSAPLKFRAHCGSFNNVLSSSASTTSGSSGRTRVDSLQTPDPSKITEGKVITLTTGLMSLEPPSLRSETSSPVSTHSDANSLIGSTRSSRRGMRPASRSHPYLHRGAPSTQLELRFALKGIRGTPDIKLTDAIKGRDIFLRGLSSLSSDTITLAAHAKHAARENHRHKVKQLGWEIQEVEYNKLLLKAFERKEKKRLKMAESDYRLFEKLLVGRDLPALQQDAEYLEESHDSELDSLATADEQLYQISSVSPLATKYVSHRLPNSSDTEYEQDEEEADNGERSDDSDYSDAELEARSTGRRKPNAARKGFRPGIHSDLNPSGQSVANQLALPASTPSSAHAPSATPGHAPSAPPGHAPSATPAHASSAAPAHAPSAPAHAPSAKPTHAPSATPAHAPSATPPMHHQQPLPMHHRDEDRALADAYAGAFALLHEPSSRQPSQPDLVGNGSLAPWGAARLVALAPLHLGENIRGERTQGVIRTQKHVSDSGRRRRNVRLPPTPELLSADPAAAPDLPEGSGSIVDPPISTRIKLSTKSARKLKETAKSKLRALLLNVDAETDGAPNDELRDKMIRNALQATKIEQFGQAEIEDIKGINNFMVAAIADMRRGFKAYAMKTVPVGYGLRLPLFSEQDESAHGRDRSMGDTEVRRLLENEVLINMVMTF</sequence>
<feature type="region of interest" description="Disordered" evidence="1">
    <location>
        <begin position="529"/>
        <end position="574"/>
    </location>
</feature>
<feature type="compositionally biased region" description="Low complexity" evidence="1">
    <location>
        <begin position="550"/>
        <end position="564"/>
    </location>
</feature>
<feature type="compositionally biased region" description="Low complexity" evidence="1">
    <location>
        <begin position="68"/>
        <end position="79"/>
    </location>
</feature>
<organism evidence="2 3">
    <name type="scientific">Suillus discolor</name>
    <dbReference type="NCBI Taxonomy" id="1912936"/>
    <lineage>
        <taxon>Eukaryota</taxon>
        <taxon>Fungi</taxon>
        <taxon>Dikarya</taxon>
        <taxon>Basidiomycota</taxon>
        <taxon>Agaricomycotina</taxon>
        <taxon>Agaricomycetes</taxon>
        <taxon>Agaricomycetidae</taxon>
        <taxon>Boletales</taxon>
        <taxon>Suillineae</taxon>
        <taxon>Suillaceae</taxon>
        <taxon>Suillus</taxon>
    </lineage>
</organism>
<dbReference type="RefSeq" id="XP_041288056.1">
    <property type="nucleotide sequence ID" value="XM_041440654.1"/>
</dbReference>
<protein>
    <submittedName>
        <fullName evidence="2">Uncharacterized protein</fullName>
    </submittedName>
</protein>
<evidence type="ECO:0000313" key="2">
    <source>
        <dbReference type="EMBL" id="KAG2095930.1"/>
    </source>
</evidence>
<feature type="compositionally biased region" description="Low complexity" evidence="1">
    <location>
        <begin position="405"/>
        <end position="458"/>
    </location>
</feature>
<proteinExistence type="predicted"/>
<name>A0A9P7JPL1_9AGAM</name>
<feature type="region of interest" description="Disordered" evidence="1">
    <location>
        <begin position="68"/>
        <end position="92"/>
    </location>
</feature>
<feature type="region of interest" description="Disordered" evidence="1">
    <location>
        <begin position="309"/>
        <end position="460"/>
    </location>
</feature>
<feature type="compositionally biased region" description="Polar residues" evidence="1">
    <location>
        <begin position="114"/>
        <end position="135"/>
    </location>
</feature>
<comment type="caution">
    <text evidence="2">The sequence shown here is derived from an EMBL/GenBank/DDBJ whole genome shotgun (WGS) entry which is preliminary data.</text>
</comment>
<dbReference type="GeneID" id="64702913"/>
<keyword evidence="3" id="KW-1185">Reference proteome</keyword>
<dbReference type="OrthoDB" id="2676650at2759"/>
<gene>
    <name evidence="2" type="ORF">F5147DRAFT_763659</name>
</gene>
<dbReference type="AlphaFoldDB" id="A0A9P7JPL1"/>